<name>A0A645I9Z4_9ZZZZ</name>
<organism evidence="1">
    <name type="scientific">bioreactor metagenome</name>
    <dbReference type="NCBI Taxonomy" id="1076179"/>
    <lineage>
        <taxon>unclassified sequences</taxon>
        <taxon>metagenomes</taxon>
        <taxon>ecological metagenomes</taxon>
    </lineage>
</organism>
<evidence type="ECO:0000313" key="1">
    <source>
        <dbReference type="EMBL" id="MPN48165.1"/>
    </source>
</evidence>
<gene>
    <name evidence="1" type="ORF">SDC9_195770</name>
</gene>
<comment type="caution">
    <text evidence="1">The sequence shown here is derived from an EMBL/GenBank/DDBJ whole genome shotgun (WGS) entry which is preliminary data.</text>
</comment>
<dbReference type="EMBL" id="VSSQ01110225">
    <property type="protein sequence ID" value="MPN48165.1"/>
    <property type="molecule type" value="Genomic_DNA"/>
</dbReference>
<sequence length="128" mass="14384">MRKLFIIGFRPLFQSLFKLRNTIEFTSPDKIFFQGSNHPLRIRITFRIAVTGEYLLDIEFGTGFQEGEGCRLTAMIADQIRNPTCGSNPLGKLEVHRLIQGVDPIGRLTGQAHSGGQELFCSPVQNDM</sequence>
<reference evidence="1" key="1">
    <citation type="submission" date="2019-08" db="EMBL/GenBank/DDBJ databases">
        <authorList>
            <person name="Kucharzyk K."/>
            <person name="Murdoch R.W."/>
            <person name="Higgins S."/>
            <person name="Loffler F."/>
        </authorList>
    </citation>
    <scope>NUCLEOTIDE SEQUENCE</scope>
</reference>
<dbReference type="AlphaFoldDB" id="A0A645I9Z4"/>
<protein>
    <submittedName>
        <fullName evidence="1">Uncharacterized protein</fullName>
    </submittedName>
</protein>
<accession>A0A645I9Z4</accession>
<proteinExistence type="predicted"/>